<name>A0A9D9HRD9_9SPIR</name>
<dbReference type="PANTHER" id="PTHR47738">
    <property type="entry name" value="PTS SYSTEM FRUCTOSE-LIKE EIIA COMPONENT-RELATED"/>
    <property type="match status" value="1"/>
</dbReference>
<reference evidence="2" key="1">
    <citation type="submission" date="2020-10" db="EMBL/GenBank/DDBJ databases">
        <authorList>
            <person name="Gilroy R."/>
        </authorList>
    </citation>
    <scope>NUCLEOTIDE SEQUENCE</scope>
    <source>
        <strain evidence="2">10532</strain>
    </source>
</reference>
<feature type="domain" description="PTS EIIA type-2" evidence="1">
    <location>
        <begin position="5"/>
        <end position="149"/>
    </location>
</feature>
<dbReference type="CDD" id="cd00211">
    <property type="entry name" value="PTS_IIA_fru"/>
    <property type="match status" value="1"/>
</dbReference>
<gene>
    <name evidence="2" type="ORF">IAA81_09555</name>
</gene>
<evidence type="ECO:0000259" key="1">
    <source>
        <dbReference type="PROSITE" id="PS51094"/>
    </source>
</evidence>
<protein>
    <submittedName>
        <fullName evidence="2">PTS sugar transporter subunit IIA</fullName>
    </submittedName>
</protein>
<dbReference type="Gene3D" id="3.40.930.10">
    <property type="entry name" value="Mannitol-specific EII, Chain A"/>
    <property type="match status" value="1"/>
</dbReference>
<proteinExistence type="predicted"/>
<dbReference type="AlphaFoldDB" id="A0A9D9HRD9"/>
<dbReference type="GO" id="GO:0030295">
    <property type="term" value="F:protein kinase activator activity"/>
    <property type="evidence" value="ECO:0007669"/>
    <property type="project" value="TreeGrafter"/>
</dbReference>
<organism evidence="2 3">
    <name type="scientific">Candidatus Gallitreponema excrementavium</name>
    <dbReference type="NCBI Taxonomy" id="2840840"/>
    <lineage>
        <taxon>Bacteria</taxon>
        <taxon>Pseudomonadati</taxon>
        <taxon>Spirochaetota</taxon>
        <taxon>Spirochaetia</taxon>
        <taxon>Spirochaetales</taxon>
        <taxon>Candidatus Gallitreponema</taxon>
    </lineage>
</organism>
<dbReference type="PROSITE" id="PS51094">
    <property type="entry name" value="PTS_EIIA_TYPE_2"/>
    <property type="match status" value="1"/>
</dbReference>
<evidence type="ECO:0000313" key="2">
    <source>
        <dbReference type="EMBL" id="MBO8458453.1"/>
    </source>
</evidence>
<dbReference type="Pfam" id="PF00359">
    <property type="entry name" value="PTS_EIIA_2"/>
    <property type="match status" value="1"/>
</dbReference>
<comment type="caution">
    <text evidence="2">The sequence shown here is derived from an EMBL/GenBank/DDBJ whole genome shotgun (WGS) entry which is preliminary data.</text>
</comment>
<dbReference type="InterPro" id="IPR002178">
    <property type="entry name" value="PTS_EIIA_type-2_dom"/>
</dbReference>
<dbReference type="Proteomes" id="UP000823638">
    <property type="component" value="Unassembled WGS sequence"/>
</dbReference>
<dbReference type="PANTHER" id="PTHR47738:SF1">
    <property type="entry name" value="NITROGEN REGULATORY PROTEIN"/>
    <property type="match status" value="1"/>
</dbReference>
<dbReference type="SUPFAM" id="SSF55804">
    <property type="entry name" value="Phoshotransferase/anion transport protein"/>
    <property type="match status" value="1"/>
</dbReference>
<keyword evidence="2" id="KW-0762">Sugar transport</keyword>
<accession>A0A9D9HRD9</accession>
<dbReference type="InterPro" id="IPR016152">
    <property type="entry name" value="PTrfase/Anion_transptr"/>
</dbReference>
<dbReference type="InterPro" id="IPR051541">
    <property type="entry name" value="PTS_SugarTrans_NitroReg"/>
</dbReference>
<dbReference type="EMBL" id="JADIMM010000109">
    <property type="protein sequence ID" value="MBO8458453.1"/>
    <property type="molecule type" value="Genomic_DNA"/>
</dbReference>
<keyword evidence="2" id="KW-0813">Transport</keyword>
<sequence length="157" mass="17587">MLLSQIFSPDRIIVNLESEDKDEAFEELVNQLVVSIPGTNRQAVLNSLWEREEKMSTGIKRGIAVPHGLTNAVEGVKAVLGISKKGIDYESLDGGPVYILFMLLFSPKVAEQHLKVLRSLAYLLDDHAFYEQLMIQKSPEGVYSCICKFEEMLLGDN</sequence>
<reference evidence="2" key="2">
    <citation type="journal article" date="2021" name="PeerJ">
        <title>Extensive microbial diversity within the chicken gut microbiome revealed by metagenomics and culture.</title>
        <authorList>
            <person name="Gilroy R."/>
            <person name="Ravi A."/>
            <person name="Getino M."/>
            <person name="Pursley I."/>
            <person name="Horton D.L."/>
            <person name="Alikhan N.F."/>
            <person name="Baker D."/>
            <person name="Gharbi K."/>
            <person name="Hall N."/>
            <person name="Watson M."/>
            <person name="Adriaenssens E.M."/>
            <person name="Foster-Nyarko E."/>
            <person name="Jarju S."/>
            <person name="Secka A."/>
            <person name="Antonio M."/>
            <person name="Oren A."/>
            <person name="Chaudhuri R.R."/>
            <person name="La Ragione R."/>
            <person name="Hildebrand F."/>
            <person name="Pallen M.J."/>
        </authorList>
    </citation>
    <scope>NUCLEOTIDE SEQUENCE</scope>
    <source>
        <strain evidence="2">10532</strain>
    </source>
</reference>
<evidence type="ECO:0000313" key="3">
    <source>
        <dbReference type="Proteomes" id="UP000823638"/>
    </source>
</evidence>